<sequence length="157" mass="18255">MKQTDLAWAAGIIDGEGSIHIQKTNYVNKIYPNAKRKVRRERSPSYTLRLTVRMTDKPTIEKIAKIFEGRCLELKRRTVKNKKVYSWAACGYRTLEILNLIEPYSVTKKNQIKTAYKFMKIPRFQGGRGKGSTLPKSITDKREQYYQKMKTHNHGGN</sequence>
<proteinExistence type="predicted"/>
<evidence type="ECO:0000259" key="1">
    <source>
        <dbReference type="Pfam" id="PF00961"/>
    </source>
</evidence>
<reference evidence="2" key="1">
    <citation type="journal article" date="2015" name="Nature">
        <title>Complex archaea that bridge the gap between prokaryotes and eukaryotes.</title>
        <authorList>
            <person name="Spang A."/>
            <person name="Saw J.H."/>
            <person name="Jorgensen S.L."/>
            <person name="Zaremba-Niedzwiedzka K."/>
            <person name="Martijn J."/>
            <person name="Lind A.E."/>
            <person name="van Eijk R."/>
            <person name="Schleper C."/>
            <person name="Guy L."/>
            <person name="Ettema T.J."/>
        </authorList>
    </citation>
    <scope>NUCLEOTIDE SEQUENCE</scope>
</reference>
<dbReference type="AlphaFoldDB" id="A0A0F9GM61"/>
<gene>
    <name evidence="2" type="ORF">LCGC14_1809020</name>
</gene>
<dbReference type="GO" id="GO:0004519">
    <property type="term" value="F:endonuclease activity"/>
    <property type="evidence" value="ECO:0007669"/>
    <property type="project" value="InterPro"/>
</dbReference>
<organism evidence="2">
    <name type="scientific">marine sediment metagenome</name>
    <dbReference type="NCBI Taxonomy" id="412755"/>
    <lineage>
        <taxon>unclassified sequences</taxon>
        <taxon>metagenomes</taxon>
        <taxon>ecological metagenomes</taxon>
    </lineage>
</organism>
<dbReference type="Gene3D" id="3.10.28.10">
    <property type="entry name" value="Homing endonucleases"/>
    <property type="match status" value="1"/>
</dbReference>
<dbReference type="EMBL" id="LAZR01017540">
    <property type="protein sequence ID" value="KKL99979.1"/>
    <property type="molecule type" value="Genomic_DNA"/>
</dbReference>
<name>A0A0F9GM61_9ZZZZ</name>
<accession>A0A0F9GM61</accession>
<protein>
    <recommendedName>
        <fullName evidence="1">Homing endonuclease LAGLIDADG domain-containing protein</fullName>
    </recommendedName>
</protein>
<feature type="domain" description="Homing endonuclease LAGLIDADG" evidence="1">
    <location>
        <begin position="10"/>
        <end position="110"/>
    </location>
</feature>
<dbReference type="InterPro" id="IPR004860">
    <property type="entry name" value="LAGLIDADG_dom"/>
</dbReference>
<comment type="caution">
    <text evidence="2">The sequence shown here is derived from an EMBL/GenBank/DDBJ whole genome shotgun (WGS) entry which is preliminary data.</text>
</comment>
<dbReference type="SUPFAM" id="SSF55608">
    <property type="entry name" value="Homing endonucleases"/>
    <property type="match status" value="1"/>
</dbReference>
<evidence type="ECO:0000313" key="2">
    <source>
        <dbReference type="EMBL" id="KKL99979.1"/>
    </source>
</evidence>
<dbReference type="InterPro" id="IPR027434">
    <property type="entry name" value="Homing_endonucl"/>
</dbReference>
<dbReference type="Pfam" id="PF00961">
    <property type="entry name" value="LAGLIDADG_1"/>
    <property type="match status" value="1"/>
</dbReference>